<reference evidence="2" key="1">
    <citation type="submission" date="2020-11" db="EMBL/GenBank/DDBJ databases">
        <authorList>
            <consortium name="DOE Joint Genome Institute"/>
            <person name="Ahrendt S."/>
            <person name="Riley R."/>
            <person name="Andreopoulos W."/>
            <person name="LaButti K."/>
            <person name="Pangilinan J."/>
            <person name="Ruiz-duenas F.J."/>
            <person name="Barrasa J.M."/>
            <person name="Sanchez-Garcia M."/>
            <person name="Camarero S."/>
            <person name="Miyauchi S."/>
            <person name="Serrano A."/>
            <person name="Linde D."/>
            <person name="Babiker R."/>
            <person name="Drula E."/>
            <person name="Ayuso-Fernandez I."/>
            <person name="Pacheco R."/>
            <person name="Padilla G."/>
            <person name="Ferreira P."/>
            <person name="Barriuso J."/>
            <person name="Kellner H."/>
            <person name="Castanera R."/>
            <person name="Alfaro M."/>
            <person name="Ramirez L."/>
            <person name="Pisabarro A.G."/>
            <person name="Kuo A."/>
            <person name="Tritt A."/>
            <person name="Lipzen A."/>
            <person name="He G."/>
            <person name="Yan M."/>
            <person name="Ng V."/>
            <person name="Cullen D."/>
            <person name="Martin F."/>
            <person name="Rosso M.-N."/>
            <person name="Henrissat B."/>
            <person name="Hibbett D."/>
            <person name="Martinez A.T."/>
            <person name="Grigoriev I.V."/>
        </authorList>
    </citation>
    <scope>NUCLEOTIDE SEQUENCE</scope>
    <source>
        <strain evidence="2">AH 44721</strain>
    </source>
</reference>
<dbReference type="Proteomes" id="UP000724874">
    <property type="component" value="Unassembled WGS sequence"/>
</dbReference>
<feature type="compositionally biased region" description="Basic and acidic residues" evidence="1">
    <location>
        <begin position="56"/>
        <end position="66"/>
    </location>
</feature>
<protein>
    <submittedName>
        <fullName evidence="2">Uncharacterized protein</fullName>
    </submittedName>
</protein>
<feature type="compositionally biased region" description="Basic and acidic residues" evidence="1">
    <location>
        <begin position="32"/>
        <end position="42"/>
    </location>
</feature>
<accession>A0A9P5NJG5</accession>
<feature type="region of interest" description="Disordered" evidence="1">
    <location>
        <begin position="121"/>
        <end position="151"/>
    </location>
</feature>
<dbReference type="OrthoDB" id="2994402at2759"/>
<feature type="compositionally biased region" description="Acidic residues" evidence="1">
    <location>
        <begin position="67"/>
        <end position="77"/>
    </location>
</feature>
<proteinExistence type="predicted"/>
<evidence type="ECO:0000313" key="3">
    <source>
        <dbReference type="Proteomes" id="UP000724874"/>
    </source>
</evidence>
<feature type="region of interest" description="Disordered" evidence="1">
    <location>
        <begin position="330"/>
        <end position="352"/>
    </location>
</feature>
<name>A0A9P5NJG5_GYMJU</name>
<feature type="compositionally biased region" description="Polar residues" evidence="1">
    <location>
        <begin position="1"/>
        <end position="30"/>
    </location>
</feature>
<gene>
    <name evidence="2" type="ORF">CPB84DRAFT_1849504</name>
</gene>
<sequence length="433" mass="48139">MGDQWNQCKRKSSAQPLATQKSTRLSSASSEHPADNIIHDTIQRGAESESGTTPQHQEESLTAEERQEMEDDPDADASSEKSALVQEVMEITDSDSDLDNNSVPAAILLLKGQRVLKVIGPKSSTKASASKKAKRASTEEDSEEEENVPPKPKIAFILPCTDSEAMQCVPIDWNSSFEEVVEWVHEALQCTNIAKKPILLYKLPSAKQKQNPFSLSTVEDWKAVMTIELGPENYLESLPSKNKKKKPAPLLNLDNEDDYGLEDVQNDEEGLSLLELEDKQLEILQCHLSHCQCCGTDVFCKIDKTGTHISLSMPQCRAWANVLALQTHKGSRSQAPSAGPGPSGGPFGQPPGWNNMYSMPPMPYYFHQPFPPQDLQDIADWFIQQDVKMLREVAALDETCLCEHFSLTIGNAKFILLEVKREIQCIKHSHGKQ</sequence>
<comment type="caution">
    <text evidence="2">The sequence shown here is derived from an EMBL/GenBank/DDBJ whole genome shotgun (WGS) entry which is preliminary data.</text>
</comment>
<evidence type="ECO:0000313" key="2">
    <source>
        <dbReference type="EMBL" id="KAF8888946.1"/>
    </source>
</evidence>
<organism evidence="2 3">
    <name type="scientific">Gymnopilus junonius</name>
    <name type="common">Spectacular rustgill mushroom</name>
    <name type="synonym">Gymnopilus spectabilis subsp. junonius</name>
    <dbReference type="NCBI Taxonomy" id="109634"/>
    <lineage>
        <taxon>Eukaryota</taxon>
        <taxon>Fungi</taxon>
        <taxon>Dikarya</taxon>
        <taxon>Basidiomycota</taxon>
        <taxon>Agaricomycotina</taxon>
        <taxon>Agaricomycetes</taxon>
        <taxon>Agaricomycetidae</taxon>
        <taxon>Agaricales</taxon>
        <taxon>Agaricineae</taxon>
        <taxon>Hymenogastraceae</taxon>
        <taxon>Gymnopilus</taxon>
    </lineage>
</organism>
<evidence type="ECO:0000256" key="1">
    <source>
        <dbReference type="SAM" id="MobiDB-lite"/>
    </source>
</evidence>
<dbReference type="AlphaFoldDB" id="A0A9P5NJG5"/>
<feature type="region of interest" description="Disordered" evidence="1">
    <location>
        <begin position="1"/>
        <end position="86"/>
    </location>
</feature>
<keyword evidence="3" id="KW-1185">Reference proteome</keyword>
<dbReference type="EMBL" id="JADNYJ010000082">
    <property type="protein sequence ID" value="KAF8888946.1"/>
    <property type="molecule type" value="Genomic_DNA"/>
</dbReference>